<evidence type="ECO:0000259" key="1">
    <source>
        <dbReference type="Pfam" id="PF13280"/>
    </source>
</evidence>
<evidence type="ECO:0000313" key="3">
    <source>
        <dbReference type="Proteomes" id="UP000018895"/>
    </source>
</evidence>
<sequence length="72" mass="8553">MKGLLQRAAQSKEKVQIVYLTDEGKMSQRYVSVIKVNETHLVCYCHYKKQRRMFKLENILAADVYRKRAKAF</sequence>
<accession>W4QMB6</accession>
<dbReference type="Proteomes" id="UP000018895">
    <property type="component" value="Unassembled WGS sequence"/>
</dbReference>
<keyword evidence="3" id="KW-1185">Reference proteome</keyword>
<organism evidence="2 3">
    <name type="scientific">Halalkalibacter hemicellulosilyticusJCM 9152</name>
    <dbReference type="NCBI Taxonomy" id="1236971"/>
    <lineage>
        <taxon>Bacteria</taxon>
        <taxon>Bacillati</taxon>
        <taxon>Bacillota</taxon>
        <taxon>Bacilli</taxon>
        <taxon>Bacillales</taxon>
        <taxon>Bacillaceae</taxon>
        <taxon>Halalkalibacter</taxon>
    </lineage>
</organism>
<dbReference type="PROSITE" id="PS52050">
    <property type="entry name" value="WYL"/>
    <property type="match status" value="1"/>
</dbReference>
<dbReference type="STRING" id="1236971.JCM9152_3999"/>
<dbReference type="AlphaFoldDB" id="W4QMB6"/>
<proteinExistence type="predicted"/>
<reference evidence="2" key="1">
    <citation type="journal article" date="2014" name="Genome Announc.">
        <title>Draft Genome Sequences of Three Alkaliphilic Bacillus Strains, Bacillus wakoensis JCM 9140T, Bacillus akibai JCM 9157T, and Bacillus hemicellulosilyticus JCM 9152T.</title>
        <authorList>
            <person name="Yuki M."/>
            <person name="Oshima K."/>
            <person name="Suda W."/>
            <person name="Oshida Y."/>
            <person name="Kitamura K."/>
            <person name="Iida T."/>
            <person name="Hattori M."/>
            <person name="Ohkuma M."/>
        </authorList>
    </citation>
    <scope>NUCLEOTIDE SEQUENCE [LARGE SCALE GENOMIC DNA]</scope>
    <source>
        <strain evidence="2">JCM 9152</strain>
    </source>
</reference>
<comment type="caution">
    <text evidence="2">The sequence shown here is derived from an EMBL/GenBank/DDBJ whole genome shotgun (WGS) entry which is preliminary data.</text>
</comment>
<name>W4QMB6_9BACI</name>
<protein>
    <recommendedName>
        <fullName evidence="1">WYL domain-containing protein</fullName>
    </recommendedName>
</protein>
<dbReference type="RefSeq" id="WP_035346748.1">
    <property type="nucleotide sequence ID" value="NZ_BAUU01000036.1"/>
</dbReference>
<dbReference type="EMBL" id="BAUU01000036">
    <property type="protein sequence ID" value="GAE32464.1"/>
    <property type="molecule type" value="Genomic_DNA"/>
</dbReference>
<dbReference type="Pfam" id="PF13280">
    <property type="entry name" value="WYL"/>
    <property type="match status" value="1"/>
</dbReference>
<gene>
    <name evidence="2" type="ORF">JCM9152_3999</name>
</gene>
<dbReference type="InterPro" id="IPR026881">
    <property type="entry name" value="WYL_dom"/>
</dbReference>
<feature type="domain" description="WYL" evidence="1">
    <location>
        <begin position="4"/>
        <end position="63"/>
    </location>
</feature>
<evidence type="ECO:0000313" key="2">
    <source>
        <dbReference type="EMBL" id="GAE32464.1"/>
    </source>
</evidence>